<comment type="similarity">
    <text evidence="1">Belongs to the putative lipase ROG1 family.</text>
</comment>
<reference evidence="5 6" key="1">
    <citation type="submission" date="2014-03" db="EMBL/GenBank/DDBJ databases">
        <title>The genome of Kluyveromyces dobzhanskii.</title>
        <authorList>
            <person name="Nystedt B."/>
            <person name="Astrom S."/>
        </authorList>
    </citation>
    <scope>NUCLEOTIDE SEQUENCE [LARGE SCALE GENOMIC DNA]</scope>
    <source>
        <strain evidence="5 6">CBS 2104</strain>
    </source>
</reference>
<dbReference type="GO" id="GO:0016042">
    <property type="term" value="P:lipid catabolic process"/>
    <property type="evidence" value="ECO:0007669"/>
    <property type="project" value="UniProtKB-KW"/>
</dbReference>
<dbReference type="PANTHER" id="PTHR12482">
    <property type="entry name" value="LIPASE ROG1-RELATED-RELATED"/>
    <property type="match status" value="1"/>
</dbReference>
<organism evidence="5 6">
    <name type="scientific">Kluyveromyces dobzhanskii CBS 2104</name>
    <dbReference type="NCBI Taxonomy" id="1427455"/>
    <lineage>
        <taxon>Eukaryota</taxon>
        <taxon>Fungi</taxon>
        <taxon>Dikarya</taxon>
        <taxon>Ascomycota</taxon>
        <taxon>Saccharomycotina</taxon>
        <taxon>Saccharomycetes</taxon>
        <taxon>Saccharomycetales</taxon>
        <taxon>Saccharomycetaceae</taxon>
        <taxon>Kluyveromyces</taxon>
    </lineage>
</organism>
<dbReference type="InterPro" id="IPR007751">
    <property type="entry name" value="DUF676_lipase-like"/>
</dbReference>
<gene>
    <name evidence="5" type="ORF">KLDO_g405</name>
</gene>
<evidence type="ECO:0000313" key="5">
    <source>
        <dbReference type="EMBL" id="CDO92077.1"/>
    </source>
</evidence>
<comment type="caution">
    <text evidence="5">The sequence shown here is derived from an EMBL/GenBank/DDBJ whole genome shotgun (WGS) entry which is preliminary data.</text>
</comment>
<feature type="region of interest" description="Disordered" evidence="3">
    <location>
        <begin position="433"/>
        <end position="459"/>
    </location>
</feature>
<feature type="domain" description="DUF676" evidence="4">
    <location>
        <begin position="196"/>
        <end position="416"/>
    </location>
</feature>
<evidence type="ECO:0000259" key="4">
    <source>
        <dbReference type="Pfam" id="PF05057"/>
    </source>
</evidence>
<proteinExistence type="inferred from homology"/>
<keyword evidence="2" id="KW-0442">Lipid degradation</keyword>
<dbReference type="Pfam" id="PF05057">
    <property type="entry name" value="DUF676"/>
    <property type="match status" value="1"/>
</dbReference>
<keyword evidence="2" id="KW-0443">Lipid metabolism</keyword>
<dbReference type="InterPro" id="IPR044294">
    <property type="entry name" value="Lipase-like"/>
</dbReference>
<evidence type="ECO:0000256" key="1">
    <source>
        <dbReference type="ARBA" id="ARBA00007920"/>
    </source>
</evidence>
<dbReference type="Proteomes" id="UP000031516">
    <property type="component" value="Unassembled WGS sequence"/>
</dbReference>
<dbReference type="EMBL" id="CCBQ010000011">
    <property type="protein sequence ID" value="CDO92077.1"/>
    <property type="molecule type" value="Genomic_DNA"/>
</dbReference>
<dbReference type="OrthoDB" id="5368485at2759"/>
<name>A0A0A8L1R5_9SACH</name>
<evidence type="ECO:0000256" key="2">
    <source>
        <dbReference type="ARBA" id="ARBA00022963"/>
    </source>
</evidence>
<dbReference type="InterPro" id="IPR029058">
    <property type="entry name" value="AB_hydrolase_fold"/>
</dbReference>
<dbReference type="InterPro" id="IPR016445">
    <property type="entry name" value="Rog1_fam"/>
</dbReference>
<dbReference type="PANTHER" id="PTHR12482:SF20">
    <property type="entry name" value="LIPASE YDR444W-RELATED"/>
    <property type="match status" value="1"/>
</dbReference>
<keyword evidence="6" id="KW-1185">Reference proteome</keyword>
<dbReference type="AlphaFoldDB" id="A0A0A8L1R5"/>
<evidence type="ECO:0000313" key="6">
    <source>
        <dbReference type="Proteomes" id="UP000031516"/>
    </source>
</evidence>
<evidence type="ECO:0000256" key="3">
    <source>
        <dbReference type="SAM" id="MobiDB-lite"/>
    </source>
</evidence>
<protein>
    <submittedName>
        <fullName evidence="5">WGS project CCBQ000000000 data, contig 00105</fullName>
    </submittedName>
</protein>
<sequence length="641" mass="72124">MAIKLTGDNDIGPSNSGVLLLRESGSLGIGEVNRWKVVINKDELLAGDVELTEDTLYLEVRNLESALVRPVWLTGPYSIYVDVVPVNYDERKEFTGDKIDFVSDLKPDETFETKLYFNSNSQINGSSYYGWNIDLIAQFTVVTIAKLPFVLTLATTPNVAKHAQKDKSIQVEQTGAFKFSKLDTEQIWNLPPVFPEKPVHLVIITHGIFSSIGGDMLCLKDTIERAANSLPDDENDNLVIRGFPGNVGKSYKGIKNLGFKLADYIIDTVDKLKRQYHLSKISFVGHSLGGPVQAMAIHYISVERPDIFDKEIGLTPVNFVAAASPFLGVIGDFPKYVSALLDIGALGQTGRDLTLKRNFFLPSKGIVNSKEHHERIKAKPILEILPKDPALEIFQRFKHRTVYANVAFDGIVPLRTAALLYLDWKGLSDVHTARNESDDTQSNQDKDEQGGPKTGEIPESSIDKRSFLQWMLPQALIKKEKYKSYVRTQTNSSIESASSEANNNSDSSADFRPPRKANTLISAVSTISAPLPEYSYLVDPSSRSDRIIHDKMYTPEELPEIHYKHKKLAKKIIYPNYSVHVKEERIARLWQETMDWRKVVVELHPDSHNNIIVRRRFVNSFGWIVVNHIADEHFGSKSLTK</sequence>
<accession>A0A0A8L1R5</accession>
<feature type="region of interest" description="Disordered" evidence="3">
    <location>
        <begin position="492"/>
        <end position="514"/>
    </location>
</feature>
<dbReference type="GO" id="GO:0047372">
    <property type="term" value="F:monoacylglycerol lipase activity"/>
    <property type="evidence" value="ECO:0007669"/>
    <property type="project" value="TreeGrafter"/>
</dbReference>
<feature type="compositionally biased region" description="Low complexity" evidence="3">
    <location>
        <begin position="492"/>
        <end position="510"/>
    </location>
</feature>
<dbReference type="PIRSF" id="PIRSF005412">
    <property type="entry name" value="UCP005412_abhydr"/>
    <property type="match status" value="1"/>
</dbReference>
<dbReference type="SUPFAM" id="SSF53474">
    <property type="entry name" value="alpha/beta-Hydrolases"/>
    <property type="match status" value="1"/>
</dbReference>
<dbReference type="Gene3D" id="3.40.50.1820">
    <property type="entry name" value="alpha/beta hydrolase"/>
    <property type="match status" value="1"/>
</dbReference>